<dbReference type="OMA" id="NLITYSM"/>
<accession>A0A077Y8T6</accession>
<reference evidence="2" key="3">
    <citation type="submission" date="2014-05" db="EMBL/GenBank/DDBJ databases">
        <authorList>
            <person name="Aslett M.A."/>
            <person name="De Silva N."/>
        </authorList>
    </citation>
    <scope>NUCLEOTIDE SEQUENCE</scope>
    <source>
        <strain evidence="2">17X</strain>
    </source>
</reference>
<evidence type="ECO:0000313" key="4">
    <source>
        <dbReference type="Proteomes" id="UP000072904"/>
    </source>
</evidence>
<proteinExistence type="predicted"/>
<dbReference type="OrthoDB" id="2013972at2759"/>
<dbReference type="VEuPathDB" id="PlasmoDB:PY03163"/>
<evidence type="ECO:0000313" key="3">
    <source>
        <dbReference type="Proteomes" id="UP000072874"/>
    </source>
</evidence>
<dbReference type="RefSeq" id="XP_022813534.1">
    <property type="nucleotide sequence ID" value="XM_022957051.1"/>
</dbReference>
<dbReference type="InterPro" id="IPR011989">
    <property type="entry name" value="ARM-like"/>
</dbReference>
<dbReference type="VEuPathDB" id="PlasmoDB:Py17XNL_001303024"/>
<dbReference type="Pfam" id="PF12422">
    <property type="entry name" value="Condensin2nSMC"/>
    <property type="match status" value="1"/>
</dbReference>
<dbReference type="PANTHER" id="PTHR16199">
    <property type="entry name" value="CONDENSIN-2 COMPLEX SUBUNIT G2"/>
    <property type="match status" value="1"/>
</dbReference>
<reference evidence="2" key="4">
    <citation type="submission" date="2019-05" db="EMBL/GenBank/DDBJ databases">
        <authorList>
            <consortium name="Pathogen Informatics"/>
        </authorList>
    </citation>
    <scope>NUCLEOTIDE SEQUENCE</scope>
    <source>
        <strain evidence="2">17X</strain>
    </source>
</reference>
<dbReference type="GO" id="GO:0005634">
    <property type="term" value="C:nucleus"/>
    <property type="evidence" value="ECO:0007669"/>
    <property type="project" value="InterPro"/>
</dbReference>
<dbReference type="Gene3D" id="1.25.10.10">
    <property type="entry name" value="Leucine-rich Repeat Variant"/>
    <property type="match status" value="1"/>
</dbReference>
<dbReference type="EMBL" id="LK934641">
    <property type="protein sequence ID" value="CDU19778.1"/>
    <property type="molecule type" value="Genomic_DNA"/>
</dbReference>
<evidence type="ECO:0000313" key="2">
    <source>
        <dbReference type="EMBL" id="VTZ80535.1"/>
    </source>
</evidence>
<gene>
    <name evidence="2" type="ORF">PY17X_1315800</name>
    <name evidence="1" type="ORF">PYYM_1312800</name>
</gene>
<sequence>MHQKVLDNIKEVPEFKLLCKKKTELSNLFKLCKNKEIVEIWTYLGNKLEEHINHEKLNFDEENKTLLFLEEKDRQYLLCCISFIFLYLQHLENTEKKNKHISFDEYFEALFNKIIELQFMLSDKEVRESFGKCLLHICELNLKDSIFSENIKIHVLLFLLWKCCSSEGKGVDISKLKKYKDFCKYIKWEIPEKTTDSFCILCSYSLNLPKFYENADGKLFLSHAWLQHESIASHLFNKMIHNTVLLSYEAINHYCEIIYMTWKNCSSEMQIVLENQLEYLVQFSIKCPIKIASRFRYLLNIFHTNKGDKSVNNLIFKIYDPVIWRNLMSANWKIRFNTVCIFQLIFPVVDPCIKNINYLQEMEKAYNALFDLCEDENSCVLQAIAKCICYVINELWEIISEEKRTKLFDILINKLLRGKSYDNVKTEVVLGFCEMAKNKKINKIFMQIFDRIKYLINDKCLRVRKNFIILVLELNKNLNPSFSNEIDYNELNKRITKDFFTFNIECCIKKLSYLKQEYHEKINNKEICEFLRLASNLITYSMWDCDIKEQAKKCINLLNEYPVLMICISRFSTNLKLIDRYNLACVLFEITNIKLREEDNIFLLKKNEDKNNIYCKNYLKKCLLLKDSILNKKCIRYSSLLICIYNFLKLKTDEEIEICNSEHVQEFLKTQFSENFFIDSINTLMQPYYFKILKHINLDMDNYLGIHKYGCRQLNSLYKIKNENICKSYIIPLFFKWGMLETFFKKNIESLNKSTEYIFTHLNINENINLNNSEDIDNITYSECDEKFSDIVSNSSYSDTFENVDNESITKDGIEKQGKNQKRNETDYIIDDNEEEKKTNLKKKELKKKELNNQKEMNALIFLSIVVKKKKYHNSIFKNYGNIIHNFICKFNYILLHMFEKIYMKDFILPAQLISKHNDEKKINKMDINIVKLPLYDKIKIEKYMCLYVSFFFFGFNIYFKQNNISCDWDLLISNTTKCIEMINSIKFINEIEITKKIEFSKNDHTISNNIQLENIKREWISYITIIIQLTIYFLDMVEYTILMKKVDIESIDFNNFIKNIFLFYKCYETISNDHKKTIELYLKVWNRLRSFLLVLLNFDYFENKLENRLNIINTFFLFTYDIVPKKNIEDMLKKYYSAFKQKETFSNFLQNFKKNNNNIDYMESHIKNTQEIFDNMLSQKMKTKKG</sequence>
<dbReference type="EMBL" id="LM993667">
    <property type="protein sequence ID" value="VTZ80535.1"/>
    <property type="molecule type" value="Genomic_DNA"/>
</dbReference>
<dbReference type="AlphaFoldDB" id="A0A077Y8T6"/>
<evidence type="ECO:0000313" key="1">
    <source>
        <dbReference type="EMBL" id="CDU19778.1"/>
    </source>
</evidence>
<dbReference type="VEuPathDB" id="PlasmoDB:PYYM_1312800"/>
<dbReference type="SUPFAM" id="SSF48371">
    <property type="entry name" value="ARM repeat"/>
    <property type="match status" value="1"/>
</dbReference>
<dbReference type="GO" id="GO:0000070">
    <property type="term" value="P:mitotic sister chromatid segregation"/>
    <property type="evidence" value="ECO:0007669"/>
    <property type="project" value="TreeGrafter"/>
</dbReference>
<reference evidence="3 4" key="1">
    <citation type="journal article" date="2014" name="BMC Biol.">
        <title>A comprehensive evaluation of rodent malaria parasite genomes and gene expression.</title>
        <authorList>
            <person name="Otto T.D."/>
            <person name="Bohme U."/>
            <person name="Jackson A.P."/>
            <person name="Hunt M."/>
            <person name="Franke-Fayard B."/>
            <person name="Hoeijmakers W.A."/>
            <person name="Religa A.A."/>
            <person name="Robertson L."/>
            <person name="Sanders M."/>
            <person name="Ogun S.A."/>
            <person name="Cunningham D."/>
            <person name="Erhart A."/>
            <person name="Billker O."/>
            <person name="Khan S.M."/>
            <person name="Stunnenberg H.G."/>
            <person name="Langhorne J."/>
            <person name="Holder A.A."/>
            <person name="Waters A.P."/>
            <person name="Newbold C.I."/>
            <person name="Pain A."/>
            <person name="Berriman M."/>
            <person name="Janse C.J."/>
        </authorList>
    </citation>
    <scope>NUCLEOTIDE SEQUENCE [LARGE SCALE GENOMIC DNA]</scope>
    <source>
        <strain evidence="2 3">17X</strain>
        <strain evidence="1 4">YM</strain>
    </source>
</reference>
<name>A0A077Y8T6_PLAYE</name>
<dbReference type="InterPro" id="IPR016024">
    <property type="entry name" value="ARM-type_fold"/>
</dbReference>
<dbReference type="GeneID" id="3830362"/>
<reference evidence="1" key="2">
    <citation type="submission" date="2014-05" db="EMBL/GenBank/DDBJ databases">
        <authorList>
            <person name="Aslett A.Martin."/>
            <person name="De Silva Nishadi"/>
        </authorList>
    </citation>
    <scope>NUCLEOTIDE SEQUENCE</scope>
    <source>
        <strain evidence="1">YM</strain>
    </source>
</reference>
<dbReference type="Proteomes" id="UP000072904">
    <property type="component" value="Chromosome 13"/>
</dbReference>
<dbReference type="VEuPathDB" id="PlasmoDB:PY03162"/>
<dbReference type="GO" id="GO:0000796">
    <property type="term" value="C:condensin complex"/>
    <property type="evidence" value="ECO:0007669"/>
    <property type="project" value="TreeGrafter"/>
</dbReference>
<dbReference type="VEuPathDB" id="PlasmoDB:PY17X_1315800"/>
<dbReference type="KEGG" id="pyo:PY17X_1315800"/>
<organism evidence="1 4">
    <name type="scientific">Plasmodium yoelii</name>
    <dbReference type="NCBI Taxonomy" id="5861"/>
    <lineage>
        <taxon>Eukaryota</taxon>
        <taxon>Sar</taxon>
        <taxon>Alveolata</taxon>
        <taxon>Apicomplexa</taxon>
        <taxon>Aconoidasida</taxon>
        <taxon>Haemosporida</taxon>
        <taxon>Plasmodiidae</taxon>
        <taxon>Plasmodium</taxon>
        <taxon>Plasmodium (Vinckeia)</taxon>
    </lineage>
</organism>
<protein>
    <submittedName>
        <fullName evidence="2">Condensin-2 complex subunit G2, putative</fullName>
    </submittedName>
</protein>
<dbReference type="Proteomes" id="UP000072874">
    <property type="component" value="Chromosome 13"/>
</dbReference>
<dbReference type="InterPro" id="IPR024741">
    <property type="entry name" value="Condensin2_G2"/>
</dbReference>
<dbReference type="PANTHER" id="PTHR16199:SF4">
    <property type="entry name" value="CONDENSIN-2 COMPLEX SUBUNIT G2"/>
    <property type="match status" value="1"/>
</dbReference>